<keyword evidence="1" id="KW-0472">Membrane</keyword>
<feature type="transmembrane region" description="Helical" evidence="1">
    <location>
        <begin position="98"/>
        <end position="114"/>
    </location>
</feature>
<protein>
    <submittedName>
        <fullName evidence="2">VC0807 family protein</fullName>
    </submittedName>
</protein>
<dbReference type="NCBIfam" id="NF041646">
    <property type="entry name" value="VC0807_fam"/>
    <property type="match status" value="1"/>
</dbReference>
<proteinExistence type="predicted"/>
<keyword evidence="3" id="KW-1185">Reference proteome</keyword>
<feature type="transmembrane region" description="Helical" evidence="1">
    <location>
        <begin position="42"/>
        <end position="61"/>
    </location>
</feature>
<keyword evidence="1" id="KW-0812">Transmembrane</keyword>
<gene>
    <name evidence="2" type="ORF">ACFSB2_11175</name>
</gene>
<reference evidence="3" key="1">
    <citation type="journal article" date="2019" name="Int. J. Syst. Evol. Microbiol.">
        <title>The Global Catalogue of Microorganisms (GCM) 10K type strain sequencing project: providing services to taxonomists for standard genome sequencing and annotation.</title>
        <authorList>
            <consortium name="The Broad Institute Genomics Platform"/>
            <consortium name="The Broad Institute Genome Sequencing Center for Infectious Disease"/>
            <person name="Wu L."/>
            <person name="Ma J."/>
        </authorList>
    </citation>
    <scope>NUCLEOTIDE SEQUENCE [LARGE SCALE GENOMIC DNA]</scope>
    <source>
        <strain evidence="3">CGMCC 1.12286</strain>
    </source>
</reference>
<dbReference type="Proteomes" id="UP001597079">
    <property type="component" value="Unassembled WGS sequence"/>
</dbReference>
<evidence type="ECO:0000313" key="2">
    <source>
        <dbReference type="EMBL" id="MFD1675256.1"/>
    </source>
</evidence>
<dbReference type="RefSeq" id="WP_377943132.1">
    <property type="nucleotide sequence ID" value="NZ_JBHUCX010000028.1"/>
</dbReference>
<feature type="transmembrane region" description="Helical" evidence="1">
    <location>
        <begin position="68"/>
        <end position="86"/>
    </location>
</feature>
<evidence type="ECO:0000313" key="3">
    <source>
        <dbReference type="Proteomes" id="UP001597079"/>
    </source>
</evidence>
<keyword evidence="1" id="KW-1133">Transmembrane helix</keyword>
<name>A0ABW4JG25_9BACL</name>
<comment type="caution">
    <text evidence="2">The sequence shown here is derived from an EMBL/GenBank/DDBJ whole genome shotgun (WGS) entry which is preliminary data.</text>
</comment>
<evidence type="ECO:0000256" key="1">
    <source>
        <dbReference type="SAM" id="Phobius"/>
    </source>
</evidence>
<feature type="transmembrane region" description="Helical" evidence="1">
    <location>
        <begin position="183"/>
        <end position="200"/>
    </location>
</feature>
<accession>A0ABW4JG25</accession>
<feature type="transmembrane region" description="Helical" evidence="1">
    <location>
        <begin position="157"/>
        <end position="177"/>
    </location>
</feature>
<sequence>MINRSKSHAGRAVNMLFTQIVLDVVIPYAIYKLASSHGWSPVHALTLGGVWSLCMVIKNFIRSRRINGMALFMLIAITLGIGLALISNDPRYVVAKDSIFTGGLGIVFLVSTAFRRSVMFNACQAFVTKGDKQGVKRWDDLWSQSQSFKRAILRMDYVWGVALLLEAMTRVILVYTLPIHDSISASPILAIGTLVLLMMWTGDQGKKIRLIEQTEMSTGIHGE</sequence>
<organism evidence="2 3">
    <name type="scientific">Alicyclobacillus fodiniaquatilis</name>
    <dbReference type="NCBI Taxonomy" id="1661150"/>
    <lineage>
        <taxon>Bacteria</taxon>
        <taxon>Bacillati</taxon>
        <taxon>Bacillota</taxon>
        <taxon>Bacilli</taxon>
        <taxon>Bacillales</taxon>
        <taxon>Alicyclobacillaceae</taxon>
        <taxon>Alicyclobacillus</taxon>
    </lineage>
</organism>
<feature type="transmembrane region" description="Helical" evidence="1">
    <location>
        <begin position="12"/>
        <end position="30"/>
    </location>
</feature>
<dbReference type="EMBL" id="JBHUCX010000028">
    <property type="protein sequence ID" value="MFD1675256.1"/>
    <property type="molecule type" value="Genomic_DNA"/>
</dbReference>